<proteinExistence type="inferred from homology"/>
<keyword evidence="2" id="KW-0560">Oxidoreductase</keyword>
<dbReference type="PRINTS" id="PR00081">
    <property type="entry name" value="GDHRDH"/>
</dbReference>
<evidence type="ECO:0000256" key="1">
    <source>
        <dbReference type="ARBA" id="ARBA00006484"/>
    </source>
</evidence>
<evidence type="ECO:0000256" key="2">
    <source>
        <dbReference type="ARBA" id="ARBA00023002"/>
    </source>
</evidence>
<dbReference type="AlphaFoldDB" id="A0A7R9JNY8"/>
<dbReference type="EMBL" id="OE839273">
    <property type="protein sequence ID" value="CAD7586493.1"/>
    <property type="molecule type" value="Genomic_DNA"/>
</dbReference>
<sequence>MERWSGRVALVTGASAGIGAAIVRELVKNGLIVVGLARRAELVEELSAELKGAPGKLHALKGDVSKEEDILAAFDWVKKNLGRIDVLVNNAGVLYLSMLTDGETSHWKQIFDLNVLGLSICTREAFKLMKEKGVDDGHIIHINSIDGHMPVKFPGMAHYFASKHAVTVLTEGLRRELVQLGSKIRVTSISPGVVDTDMFRSFTDGVQVSEDEFPALKSEDIANAVTYALGTPPHIQGDASKEEDILAAFDWIRKNLGRIDVLVNNAAILHMLSLMDENTSQWKQMFDLNVLGLSICTREALKLMKEKGVDDGHIIHINGVLGHTLGNLPGLIPYVTTKYAVTVLTEGLRRELVQLGSKIRVTRWSGRVALVTGASVGIGAAIVRELVKNGLIVVGLARRAELVEELSAELKGAPGKLHALKGDLTKEEDILAAFDWVKKNLGRIDVLVNNAGVLHLSMLTGGETSHWKQIFDLNVLGLSISTREAFKLMKEKGVDDGHIIHINSISPGGVDTDMVKSVTGQGPIPEGEFPLLQAEDIANAVTYVLSTPPHVQRWSGRVALVTGASVGIGAAIVRELVKNGLIVVGLARRAELVELKGAPGKLHALKGDVSKEEDILAAFDWIKKNLGRIDVLVNNAAVLHISMLTDSLLFFLLCFYKRTEGETSHWKQIFDLNVLGLSICTREAFKLMKEKGVDDGHIIHINSQFLHDRQEAALAHHNS</sequence>
<evidence type="ECO:0000313" key="3">
    <source>
        <dbReference type="EMBL" id="CAD7586493.1"/>
    </source>
</evidence>
<dbReference type="CDD" id="cd05233">
    <property type="entry name" value="SDR_c"/>
    <property type="match status" value="1"/>
</dbReference>
<dbReference type="SUPFAM" id="SSF51735">
    <property type="entry name" value="NAD(P)-binding Rossmann-fold domains"/>
    <property type="match status" value="4"/>
</dbReference>
<dbReference type="GO" id="GO:0016616">
    <property type="term" value="F:oxidoreductase activity, acting on the CH-OH group of donors, NAD or NADP as acceptor"/>
    <property type="evidence" value="ECO:0007669"/>
    <property type="project" value="UniProtKB-ARBA"/>
</dbReference>
<organism evidence="3">
    <name type="scientific">Timema genevievae</name>
    <name type="common">Walking stick</name>
    <dbReference type="NCBI Taxonomy" id="629358"/>
    <lineage>
        <taxon>Eukaryota</taxon>
        <taxon>Metazoa</taxon>
        <taxon>Ecdysozoa</taxon>
        <taxon>Arthropoda</taxon>
        <taxon>Hexapoda</taxon>
        <taxon>Insecta</taxon>
        <taxon>Pterygota</taxon>
        <taxon>Neoptera</taxon>
        <taxon>Polyneoptera</taxon>
        <taxon>Phasmatodea</taxon>
        <taxon>Timematodea</taxon>
        <taxon>Timematoidea</taxon>
        <taxon>Timematidae</taxon>
        <taxon>Timema</taxon>
    </lineage>
</organism>
<dbReference type="PANTHER" id="PTHR43115">
    <property type="entry name" value="DEHYDROGENASE/REDUCTASE SDR FAMILY MEMBER 11"/>
    <property type="match status" value="1"/>
</dbReference>
<dbReference type="PRINTS" id="PR00080">
    <property type="entry name" value="SDRFAMILY"/>
</dbReference>
<protein>
    <submittedName>
        <fullName evidence="3">Uncharacterized protein</fullName>
    </submittedName>
</protein>
<dbReference type="PROSITE" id="PS00061">
    <property type="entry name" value="ADH_SHORT"/>
    <property type="match status" value="1"/>
</dbReference>
<dbReference type="Gene3D" id="3.40.50.720">
    <property type="entry name" value="NAD(P)-binding Rossmann-like Domain"/>
    <property type="match status" value="4"/>
</dbReference>
<dbReference type="Pfam" id="PF00106">
    <property type="entry name" value="adh_short"/>
    <property type="match status" value="4"/>
</dbReference>
<dbReference type="InterPro" id="IPR036291">
    <property type="entry name" value="NAD(P)-bd_dom_sf"/>
</dbReference>
<dbReference type="InterPro" id="IPR002347">
    <property type="entry name" value="SDR_fam"/>
</dbReference>
<dbReference type="InterPro" id="IPR020904">
    <property type="entry name" value="Sc_DH/Rdtase_CS"/>
</dbReference>
<gene>
    <name evidence="3" type="ORF">TGEB3V08_LOCUS844</name>
</gene>
<accession>A0A7R9JNY8</accession>
<dbReference type="PANTHER" id="PTHR43115:SF4">
    <property type="entry name" value="DEHYDROGENASE_REDUCTASE SDR FAMILY MEMBER 11"/>
    <property type="match status" value="1"/>
</dbReference>
<name>A0A7R9JNY8_TIMGE</name>
<reference evidence="3" key="1">
    <citation type="submission" date="2020-11" db="EMBL/GenBank/DDBJ databases">
        <authorList>
            <person name="Tran Van P."/>
        </authorList>
    </citation>
    <scope>NUCLEOTIDE SEQUENCE</scope>
</reference>
<comment type="similarity">
    <text evidence="1">Belongs to the short-chain dehydrogenases/reductases (SDR) family.</text>
</comment>
<dbReference type="FunFam" id="3.40.50.720:FF:000047">
    <property type="entry name" value="NADP-dependent L-serine/L-allo-threonine dehydrogenase"/>
    <property type="match status" value="1"/>
</dbReference>